<name>A0A380HAG9_9STAP</name>
<organism evidence="1 2">
    <name type="scientific">Staphylococcus saccharolyticus</name>
    <dbReference type="NCBI Taxonomy" id="33028"/>
    <lineage>
        <taxon>Bacteria</taxon>
        <taxon>Bacillati</taxon>
        <taxon>Bacillota</taxon>
        <taxon>Bacilli</taxon>
        <taxon>Bacillales</taxon>
        <taxon>Staphylococcaceae</taxon>
        <taxon>Staphylococcus</taxon>
    </lineage>
</organism>
<dbReference type="Gene3D" id="3.30.1330.40">
    <property type="entry name" value="RutC-like"/>
    <property type="match status" value="1"/>
</dbReference>
<keyword evidence="2" id="KW-1185">Reference proteome</keyword>
<keyword evidence="1" id="KW-0378">Hydrolase</keyword>
<dbReference type="SUPFAM" id="SSF55298">
    <property type="entry name" value="YjgF-like"/>
    <property type="match status" value="1"/>
</dbReference>
<accession>A0A380HAG9</accession>
<dbReference type="AlphaFoldDB" id="A0A380HAG9"/>
<gene>
    <name evidence="1" type="primary">yabJ_2</name>
    <name evidence="1" type="ORF">NCTC11807_02544</name>
</gene>
<evidence type="ECO:0000313" key="2">
    <source>
        <dbReference type="Proteomes" id="UP000255425"/>
    </source>
</evidence>
<protein>
    <submittedName>
        <fullName evidence="1">Translation initiation inhibitor-like protein</fullName>
        <ecNumber evidence="1">3.5.4.-</ecNumber>
    </submittedName>
</protein>
<dbReference type="Proteomes" id="UP000255425">
    <property type="component" value="Unassembled WGS sequence"/>
</dbReference>
<evidence type="ECO:0000313" key="1">
    <source>
        <dbReference type="EMBL" id="SUM74325.1"/>
    </source>
</evidence>
<proteinExistence type="predicted"/>
<dbReference type="EMBL" id="UHDZ01000001">
    <property type="protein sequence ID" value="SUM74325.1"/>
    <property type="molecule type" value="Genomic_DNA"/>
</dbReference>
<dbReference type="EC" id="3.5.4.-" evidence="1"/>
<dbReference type="GO" id="GO:0016787">
    <property type="term" value="F:hydrolase activity"/>
    <property type="evidence" value="ECO:0007669"/>
    <property type="project" value="UniProtKB-KW"/>
</dbReference>
<reference evidence="1 2" key="1">
    <citation type="submission" date="2018-06" db="EMBL/GenBank/DDBJ databases">
        <authorList>
            <consortium name="Pathogen Informatics"/>
            <person name="Doyle S."/>
        </authorList>
    </citation>
    <scope>NUCLEOTIDE SEQUENCE [LARGE SCALE GENOMIC DNA]</scope>
    <source>
        <strain evidence="1 2">NCTC11807</strain>
    </source>
</reference>
<sequence>MKVINSEKVAAALGPYSLATVLNDLVFTFGQIPLTLDGTLISDNVQE</sequence>
<dbReference type="InterPro" id="IPR035959">
    <property type="entry name" value="RutC-like_sf"/>
</dbReference>